<reference evidence="1 2" key="1">
    <citation type="submission" date="2020-02" db="EMBL/GenBank/DDBJ databases">
        <title>Newly sequenced genome of strain CSTR1 showed variability in Candidatus Kuenenia stuttgartiensis genomes.</title>
        <authorList>
            <person name="Ding C."/>
            <person name="Adrian L."/>
        </authorList>
    </citation>
    <scope>NUCLEOTIDE SEQUENCE [LARGE SCALE GENOMIC DNA]</scope>
    <source>
        <strain evidence="1 2">CSTR1</strain>
    </source>
</reference>
<evidence type="ECO:0000313" key="2">
    <source>
        <dbReference type="Proteomes" id="UP000501926"/>
    </source>
</evidence>
<accession>A0A6G7GVL5</accession>
<dbReference type="AlphaFoldDB" id="A0A6G7GVL5"/>
<gene>
    <name evidence="1" type="ORF">KsCSTR_42710</name>
</gene>
<proteinExistence type="predicted"/>
<name>A0A6G7GVL5_KUEST</name>
<protein>
    <submittedName>
        <fullName evidence="1">Uncharacterized protein</fullName>
    </submittedName>
</protein>
<sequence length="56" mass="6306">MSPVVISLNYTVVLFDNQDKLRIRTGRSYGAIYSIEFYCATNRPPLTGLHGIFSIP</sequence>
<evidence type="ECO:0000313" key="1">
    <source>
        <dbReference type="EMBL" id="QII13650.1"/>
    </source>
</evidence>
<dbReference type="Proteomes" id="UP000501926">
    <property type="component" value="Chromosome"/>
</dbReference>
<dbReference type="EMBL" id="CP049055">
    <property type="protein sequence ID" value="QII13650.1"/>
    <property type="molecule type" value="Genomic_DNA"/>
</dbReference>
<organism evidence="1 2">
    <name type="scientific">Kuenenia stuttgartiensis</name>
    <dbReference type="NCBI Taxonomy" id="174633"/>
    <lineage>
        <taxon>Bacteria</taxon>
        <taxon>Pseudomonadati</taxon>
        <taxon>Planctomycetota</taxon>
        <taxon>Candidatus Brocadiia</taxon>
        <taxon>Candidatus Brocadiales</taxon>
        <taxon>Candidatus Brocadiaceae</taxon>
        <taxon>Candidatus Kuenenia</taxon>
    </lineage>
</organism>